<dbReference type="Gene3D" id="3.40.50.1820">
    <property type="entry name" value="alpha/beta hydrolase"/>
    <property type="match status" value="1"/>
</dbReference>
<evidence type="ECO:0000313" key="4">
    <source>
        <dbReference type="Proteomes" id="UP000474565"/>
    </source>
</evidence>
<dbReference type="PANTHER" id="PTHR22946">
    <property type="entry name" value="DIENELACTONE HYDROLASE DOMAIN-CONTAINING PROTEIN-RELATED"/>
    <property type="match status" value="1"/>
</dbReference>
<evidence type="ECO:0000313" key="3">
    <source>
        <dbReference type="EMBL" id="MYM83456.1"/>
    </source>
</evidence>
<evidence type="ECO:0000259" key="2">
    <source>
        <dbReference type="Pfam" id="PF02129"/>
    </source>
</evidence>
<dbReference type="Pfam" id="PF02129">
    <property type="entry name" value="Peptidase_S15"/>
    <property type="match status" value="1"/>
</dbReference>
<dbReference type="GO" id="GO:0016787">
    <property type="term" value="F:hydrolase activity"/>
    <property type="evidence" value="ECO:0007669"/>
    <property type="project" value="UniProtKB-KW"/>
</dbReference>
<evidence type="ECO:0000256" key="1">
    <source>
        <dbReference type="SAM" id="SignalP"/>
    </source>
</evidence>
<protein>
    <submittedName>
        <fullName evidence="3">Alpha/beta hydrolase</fullName>
    </submittedName>
</protein>
<dbReference type="InterPro" id="IPR000383">
    <property type="entry name" value="Xaa-Pro-like_dom"/>
</dbReference>
<gene>
    <name evidence="3" type="ORF">GTP44_16020</name>
</gene>
<comment type="caution">
    <text evidence="3">The sequence shown here is derived from an EMBL/GenBank/DDBJ whole genome shotgun (WGS) entry which is preliminary data.</text>
</comment>
<dbReference type="EMBL" id="WWCP01000019">
    <property type="protein sequence ID" value="MYM83456.1"/>
    <property type="molecule type" value="Genomic_DNA"/>
</dbReference>
<accession>A0A6L8MNL2</accession>
<dbReference type="Proteomes" id="UP000474565">
    <property type="component" value="Unassembled WGS sequence"/>
</dbReference>
<feature type="signal peptide" evidence="1">
    <location>
        <begin position="1"/>
        <end position="28"/>
    </location>
</feature>
<feature type="domain" description="Xaa-Pro dipeptidyl-peptidase-like" evidence="2">
    <location>
        <begin position="48"/>
        <end position="188"/>
    </location>
</feature>
<dbReference type="PANTHER" id="PTHR22946:SF12">
    <property type="entry name" value="CONIDIAL PIGMENT BIOSYNTHESIS PROTEIN AYG1 (AFU_ORTHOLOGUE AFUA_2G17550)"/>
    <property type="match status" value="1"/>
</dbReference>
<dbReference type="InterPro" id="IPR050261">
    <property type="entry name" value="FrsA_esterase"/>
</dbReference>
<dbReference type="InterPro" id="IPR029058">
    <property type="entry name" value="AB_hydrolase_fold"/>
</dbReference>
<proteinExistence type="predicted"/>
<dbReference type="AlphaFoldDB" id="A0A6L8MNL2"/>
<name>A0A6L8MNL2_9BURK</name>
<keyword evidence="3" id="KW-0378">Hydrolase</keyword>
<reference evidence="3 4" key="1">
    <citation type="submission" date="2019-12" db="EMBL/GenBank/DDBJ databases">
        <title>Novel species isolated from a subtropical stream in China.</title>
        <authorList>
            <person name="Lu H."/>
        </authorList>
    </citation>
    <scope>NUCLEOTIDE SEQUENCE [LARGE SCALE GENOMIC DNA]</scope>
    <source>
        <strain evidence="3 4">FT50W</strain>
    </source>
</reference>
<keyword evidence="1" id="KW-0732">Signal</keyword>
<sequence length="290" mass="30814">MERRERVLTTFRALACVVFALVSQTAWSQSVTAADTRLMISLSGKQYDLAARVYRPDGPGHGPFPLIVVNHGTPTDRRKLPQARLSFARAAKWFAGHGYMVVVALRPGFGSSSGAYLEASGRCGNEDFVAAGRRTAAIESAIVTAASHLPGADPERIVVIGQSAGGFGAITLGGTPPSGVRGIISFAGGRGSNGKERICAGEDKLIAAERELGAANSLPQLWLYADNDHYFRKDLARRMFGAFADASRAPVTFVPLPAFGDNGHATFAKADPQVWAEPVAAFLTQVLKDK</sequence>
<organism evidence="3 4">
    <name type="scientific">Duganella lactea</name>
    <dbReference type="NCBI Taxonomy" id="2692173"/>
    <lineage>
        <taxon>Bacteria</taxon>
        <taxon>Pseudomonadati</taxon>
        <taxon>Pseudomonadota</taxon>
        <taxon>Betaproteobacteria</taxon>
        <taxon>Burkholderiales</taxon>
        <taxon>Oxalobacteraceae</taxon>
        <taxon>Telluria group</taxon>
        <taxon>Duganella</taxon>
    </lineage>
</organism>
<dbReference type="SUPFAM" id="SSF53474">
    <property type="entry name" value="alpha/beta-Hydrolases"/>
    <property type="match status" value="1"/>
</dbReference>
<feature type="chain" id="PRO_5026937810" evidence="1">
    <location>
        <begin position="29"/>
        <end position="290"/>
    </location>
</feature>